<keyword evidence="1" id="KW-0233">DNA recombination</keyword>
<dbReference type="InterPro" id="IPR011010">
    <property type="entry name" value="DNA_brk_join_enz"/>
</dbReference>
<dbReference type="Proteomes" id="UP001156881">
    <property type="component" value="Unassembled WGS sequence"/>
</dbReference>
<dbReference type="GO" id="GO:0006310">
    <property type="term" value="P:DNA recombination"/>
    <property type="evidence" value="ECO:0007669"/>
    <property type="project" value="UniProtKB-KW"/>
</dbReference>
<reference evidence="2" key="1">
    <citation type="journal article" date="2014" name="Int. J. Syst. Evol. Microbiol.">
        <title>Complete genome of a new Firmicutes species belonging to the dominant human colonic microbiota ('Ruminococcus bicirculans') reveals two chromosomes and a selective capacity to utilize plant glucans.</title>
        <authorList>
            <consortium name="NISC Comparative Sequencing Program"/>
            <person name="Wegmann U."/>
            <person name="Louis P."/>
            <person name="Goesmann A."/>
            <person name="Henrissat B."/>
            <person name="Duncan S.H."/>
            <person name="Flint H.J."/>
        </authorList>
    </citation>
    <scope>NUCLEOTIDE SEQUENCE</scope>
    <source>
        <strain evidence="2">NBRC 107710</strain>
    </source>
</reference>
<dbReference type="EMBL" id="JACIDN010000004">
    <property type="protein sequence ID" value="MBB3902780.1"/>
    <property type="molecule type" value="Genomic_DNA"/>
</dbReference>
<protein>
    <recommendedName>
        <fullName evidence="6">Tyr recombinase domain-containing protein</fullName>
    </recommendedName>
</protein>
<reference evidence="5" key="2">
    <citation type="journal article" date="2019" name="Int. J. Syst. Evol. Microbiol.">
        <title>The Global Catalogue of Microorganisms (GCM) 10K type strain sequencing project: providing services to taxonomists for standard genome sequencing and annotation.</title>
        <authorList>
            <consortium name="The Broad Institute Genomics Platform"/>
            <consortium name="The Broad Institute Genome Sequencing Center for Infectious Disease"/>
            <person name="Wu L."/>
            <person name="Ma J."/>
        </authorList>
    </citation>
    <scope>NUCLEOTIDE SEQUENCE [LARGE SCALE GENOMIC DNA]</scope>
    <source>
        <strain evidence="5">NBRC 107710</strain>
    </source>
</reference>
<proteinExistence type="predicted"/>
<evidence type="ECO:0000313" key="5">
    <source>
        <dbReference type="Proteomes" id="UP001156881"/>
    </source>
</evidence>
<dbReference type="Proteomes" id="UP000517759">
    <property type="component" value="Unassembled WGS sequence"/>
</dbReference>
<name>A0A7W6F6X7_9HYPH</name>
<dbReference type="Gene3D" id="1.10.443.10">
    <property type="entry name" value="Intergrase catalytic core"/>
    <property type="match status" value="1"/>
</dbReference>
<gene>
    <name evidence="2" type="ORF">GCM10007884_16900</name>
    <name evidence="3" type="ORF">GGR33_002282</name>
</gene>
<keyword evidence="5" id="KW-1185">Reference proteome</keyword>
<dbReference type="InterPro" id="IPR013762">
    <property type="entry name" value="Integrase-like_cat_sf"/>
</dbReference>
<dbReference type="GO" id="GO:0015074">
    <property type="term" value="P:DNA integration"/>
    <property type="evidence" value="ECO:0007669"/>
    <property type="project" value="InterPro"/>
</dbReference>
<organism evidence="3 4">
    <name type="scientific">Methylobacterium brachythecii</name>
    <dbReference type="NCBI Taxonomy" id="1176177"/>
    <lineage>
        <taxon>Bacteria</taxon>
        <taxon>Pseudomonadati</taxon>
        <taxon>Pseudomonadota</taxon>
        <taxon>Alphaproteobacteria</taxon>
        <taxon>Hyphomicrobiales</taxon>
        <taxon>Methylobacteriaceae</taxon>
        <taxon>Methylobacterium</taxon>
    </lineage>
</organism>
<reference evidence="3 4" key="3">
    <citation type="submission" date="2020-08" db="EMBL/GenBank/DDBJ databases">
        <title>Genomic Encyclopedia of Type Strains, Phase IV (KMG-IV): sequencing the most valuable type-strain genomes for metagenomic binning, comparative biology and taxonomic classification.</title>
        <authorList>
            <person name="Goeker M."/>
        </authorList>
    </citation>
    <scope>NUCLEOTIDE SEQUENCE [LARGE SCALE GENOMIC DNA]</scope>
    <source>
        <strain evidence="3 4">DSM 24105</strain>
    </source>
</reference>
<evidence type="ECO:0008006" key="6">
    <source>
        <dbReference type="Google" id="ProtNLM"/>
    </source>
</evidence>
<evidence type="ECO:0000313" key="3">
    <source>
        <dbReference type="EMBL" id="MBB3902780.1"/>
    </source>
</evidence>
<comment type="caution">
    <text evidence="3">The sequence shown here is derived from an EMBL/GenBank/DDBJ whole genome shotgun (WGS) entry which is preliminary data.</text>
</comment>
<dbReference type="GO" id="GO:0003677">
    <property type="term" value="F:DNA binding"/>
    <property type="evidence" value="ECO:0007669"/>
    <property type="project" value="InterPro"/>
</dbReference>
<dbReference type="EMBL" id="BSPG01000007">
    <property type="protein sequence ID" value="GLS43705.1"/>
    <property type="molecule type" value="Genomic_DNA"/>
</dbReference>
<evidence type="ECO:0000256" key="1">
    <source>
        <dbReference type="ARBA" id="ARBA00023172"/>
    </source>
</evidence>
<evidence type="ECO:0000313" key="2">
    <source>
        <dbReference type="EMBL" id="GLS43705.1"/>
    </source>
</evidence>
<dbReference type="AlphaFoldDB" id="A0A7W6F6X7"/>
<dbReference type="SUPFAM" id="SSF56349">
    <property type="entry name" value="DNA breaking-rejoining enzymes"/>
    <property type="match status" value="1"/>
</dbReference>
<evidence type="ECO:0000313" key="4">
    <source>
        <dbReference type="Proteomes" id="UP000517759"/>
    </source>
</evidence>
<sequence>MGDDQFVLRGRRWTNGLTWQDIDPNLVIRKATTKTGAFAAHDLKLCPLVNELITLIPAEARIGPVIVDEVAGRPYAESAYGREWRVVARAAGVPDNVWNMDARAGAITEAEDAGADLDHIRSAAAHSQTATTQRYSRGALGKSRHVAELRIAHRAAKNGS</sequence>
<accession>A0A7W6F6X7</accession>
<reference evidence="2" key="4">
    <citation type="submission" date="2023-01" db="EMBL/GenBank/DDBJ databases">
        <title>Draft genome sequence of Methylobacterium brachythecii strain NBRC 107710.</title>
        <authorList>
            <person name="Sun Q."/>
            <person name="Mori K."/>
        </authorList>
    </citation>
    <scope>NUCLEOTIDE SEQUENCE</scope>
    <source>
        <strain evidence="2">NBRC 107710</strain>
    </source>
</reference>